<dbReference type="PANTHER" id="PTHR43649:SF12">
    <property type="entry name" value="DIACETYLCHITOBIOSE BINDING PROTEIN DASA"/>
    <property type="match status" value="1"/>
</dbReference>
<name>A0A0H2W623_YERPE</name>
<dbReference type="KEGG" id="ypm:YP_2930"/>
<dbReference type="PANTHER" id="PTHR43649">
    <property type="entry name" value="ARABINOSE-BINDING PROTEIN-RELATED"/>
    <property type="match status" value="1"/>
</dbReference>
<comment type="similarity">
    <text evidence="2">Belongs to the bacterial solute-binding protein 1 family.</text>
</comment>
<dbReference type="AlphaFoldDB" id="A0A0H2W623"/>
<organism evidence="3 4">
    <name type="scientific">Yersinia pestis</name>
    <dbReference type="NCBI Taxonomy" id="632"/>
    <lineage>
        <taxon>Bacteria</taxon>
        <taxon>Pseudomonadati</taxon>
        <taxon>Pseudomonadota</taxon>
        <taxon>Gammaproteobacteria</taxon>
        <taxon>Enterobacterales</taxon>
        <taxon>Yersiniaceae</taxon>
        <taxon>Yersinia</taxon>
    </lineage>
</organism>
<protein>
    <submittedName>
        <fullName evidence="3">Sugar binding protein</fullName>
    </submittedName>
</protein>
<dbReference type="GO" id="GO:0042597">
    <property type="term" value="C:periplasmic space"/>
    <property type="evidence" value="ECO:0007669"/>
    <property type="project" value="UniProtKB-SubCell"/>
</dbReference>
<comment type="subcellular location">
    <subcellularLocation>
        <location evidence="1">Periplasm</location>
    </subcellularLocation>
</comment>
<dbReference type="SUPFAM" id="SSF53850">
    <property type="entry name" value="Periplasmic binding protein-like II"/>
    <property type="match status" value="1"/>
</dbReference>
<dbReference type="InterPro" id="IPR050490">
    <property type="entry name" value="Bact_solute-bd_prot1"/>
</dbReference>
<reference evidence="4" key="1">
    <citation type="journal article" date="2004" name="DNA Res.">
        <title>Complete genome sequence of Yersinia pestis strain 91001, an isolate avirulent to humans.</title>
        <authorList>
            <person name="Song Y."/>
            <person name="Tong Z."/>
            <person name="Wang J."/>
            <person name="Wang L."/>
            <person name="Guo Z."/>
            <person name="Han Y."/>
            <person name="Zhang J."/>
            <person name="Pei D."/>
            <person name="Zhou D."/>
            <person name="Qin H."/>
            <person name="Pang X."/>
            <person name="Han Y."/>
            <person name="Zhai J."/>
            <person name="Li M."/>
            <person name="Cui B."/>
            <person name="Qi Z."/>
            <person name="Jin L."/>
            <person name="Dai R."/>
            <person name="Chen F."/>
            <person name="Li S."/>
            <person name="Ye C."/>
            <person name="Du Z."/>
            <person name="Lin W."/>
            <person name="Wang J."/>
            <person name="Yu J."/>
            <person name="Yang H."/>
            <person name="Wang J."/>
            <person name="Huang P."/>
            <person name="Yang R."/>
        </authorList>
    </citation>
    <scope>NUCLEOTIDE SEQUENCE [LARGE SCALE GENOMIC DNA]</scope>
    <source>
        <strain evidence="4">91001 / Biovar Mediaevalis</strain>
    </source>
</reference>
<dbReference type="Pfam" id="PF01547">
    <property type="entry name" value="SBP_bac_1"/>
    <property type="match status" value="1"/>
</dbReference>
<evidence type="ECO:0000313" key="4">
    <source>
        <dbReference type="Proteomes" id="UP000001019"/>
    </source>
</evidence>
<dbReference type="EnsemblBacteria" id="AAS63111">
    <property type="protein sequence ID" value="AAS63111"/>
    <property type="gene ID" value="YP_2930"/>
</dbReference>
<accession>A0A0H2W623</accession>
<evidence type="ECO:0000313" key="3">
    <source>
        <dbReference type="EMBL" id="AAS63111.1"/>
    </source>
</evidence>
<proteinExistence type="inferred from homology"/>
<gene>
    <name evidence="3" type="primary">ugpB4</name>
    <name evidence="3" type="ordered locus">YP_2930</name>
</gene>
<dbReference type="Gene3D" id="3.40.190.10">
    <property type="entry name" value="Periplasmic binding protein-like II"/>
    <property type="match status" value="1"/>
</dbReference>
<dbReference type="Proteomes" id="UP000001019">
    <property type="component" value="Chromosome"/>
</dbReference>
<dbReference type="HOGENOM" id="CLU_663667_0_0_6"/>
<dbReference type="EMBL" id="AE017042">
    <property type="protein sequence ID" value="AAS63111.1"/>
    <property type="molecule type" value="Genomic_DNA"/>
</dbReference>
<dbReference type="GO" id="GO:0030313">
    <property type="term" value="C:cell envelope"/>
    <property type="evidence" value="ECO:0007669"/>
    <property type="project" value="UniProtKB-ARBA"/>
</dbReference>
<evidence type="ECO:0000256" key="1">
    <source>
        <dbReference type="ARBA" id="ARBA00004418"/>
    </source>
</evidence>
<sequence>MPNIRASGLINNMKILYYIAIAIASLPLMAAERLEIMVPSGSYVSFMRNTVTPEFNKLYPEVNLVVSNDEQLDTRMAAGDNPNVYIGVFGYQPAKLAKLGKLAYLDKFPGFAELNERIDPHFLRENFGRTYYIPWNATTQMMIYNKELFAEAGLDPERPPATWDEFLLAAEKISALPPRSDGSKVYGTVFWNDVLSFGSWYWNLLAPMYYNVNQGQYQLLNRYGTDIVFDRPDANMAQFMRTMQQAQRFAPLTMEKSFFSRNIGMWLQFGFGWKATLSSAAERPMVVGQDVAIAPIPVQTKGDIHYSVLDGRAIMIFKDEARKEQLSWALLNLLMRDDINLQANIALGQLPTLKALQDAPYFQSAEAQPFVQQLQHAILSEPFANAMEVANIILANYSKVVLKGEISPEQAVATSAQAARQLLNEH</sequence>
<evidence type="ECO:0000256" key="2">
    <source>
        <dbReference type="ARBA" id="ARBA00008520"/>
    </source>
</evidence>
<dbReference type="InterPro" id="IPR006059">
    <property type="entry name" value="SBP"/>
</dbReference>